<dbReference type="EMBL" id="VJMH01005283">
    <property type="protein sequence ID" value="KAF0697870.1"/>
    <property type="molecule type" value="Genomic_DNA"/>
</dbReference>
<dbReference type="AlphaFoldDB" id="A0A485KUW9"/>
<feature type="domain" description="FYVE-type" evidence="6">
    <location>
        <begin position="260"/>
        <end position="323"/>
    </location>
</feature>
<name>A0A485KUW9_9STRA</name>
<evidence type="ECO:0000259" key="6">
    <source>
        <dbReference type="PROSITE" id="PS50178"/>
    </source>
</evidence>
<evidence type="ECO:0000256" key="5">
    <source>
        <dbReference type="SAM" id="MobiDB-lite"/>
    </source>
</evidence>
<protein>
    <submittedName>
        <fullName evidence="8">Aste57867_11453 protein</fullName>
    </submittedName>
</protein>
<dbReference type="SUPFAM" id="SSF57903">
    <property type="entry name" value="FYVE/PHD zinc finger"/>
    <property type="match status" value="1"/>
</dbReference>
<evidence type="ECO:0000256" key="2">
    <source>
        <dbReference type="ARBA" id="ARBA00022771"/>
    </source>
</evidence>
<keyword evidence="3" id="KW-0862">Zinc</keyword>
<dbReference type="Pfam" id="PF01363">
    <property type="entry name" value="FYVE"/>
    <property type="match status" value="1"/>
</dbReference>
<dbReference type="InterPro" id="IPR000306">
    <property type="entry name" value="Znf_FYVE"/>
</dbReference>
<feature type="region of interest" description="Disordered" evidence="5">
    <location>
        <begin position="364"/>
        <end position="391"/>
    </location>
</feature>
<gene>
    <name evidence="8" type="primary">Aste57867_11453</name>
    <name evidence="7" type="ORF">As57867_011410</name>
    <name evidence="8" type="ORF">ASTE57867_11453</name>
</gene>
<accession>A0A485KUW9</accession>
<feature type="compositionally biased region" description="Low complexity" evidence="5">
    <location>
        <begin position="372"/>
        <end position="391"/>
    </location>
</feature>
<dbReference type="Gene3D" id="3.30.40.10">
    <property type="entry name" value="Zinc/RING finger domain, C3HC4 (zinc finger)"/>
    <property type="match status" value="1"/>
</dbReference>
<keyword evidence="9" id="KW-1185">Reference proteome</keyword>
<reference evidence="8 9" key="1">
    <citation type="submission" date="2019-03" db="EMBL/GenBank/DDBJ databases">
        <authorList>
            <person name="Gaulin E."/>
            <person name="Dumas B."/>
        </authorList>
    </citation>
    <scope>NUCLEOTIDE SEQUENCE [LARGE SCALE GENOMIC DNA]</scope>
    <source>
        <strain evidence="8">CBS 568.67</strain>
    </source>
</reference>
<proteinExistence type="predicted"/>
<dbReference type="PROSITE" id="PS50178">
    <property type="entry name" value="ZF_FYVE"/>
    <property type="match status" value="1"/>
</dbReference>
<evidence type="ECO:0000256" key="4">
    <source>
        <dbReference type="PROSITE-ProRule" id="PRU00091"/>
    </source>
</evidence>
<evidence type="ECO:0000313" key="7">
    <source>
        <dbReference type="EMBL" id="KAF0697870.1"/>
    </source>
</evidence>
<dbReference type="OrthoDB" id="67542at2759"/>
<evidence type="ECO:0000256" key="1">
    <source>
        <dbReference type="ARBA" id="ARBA00022723"/>
    </source>
</evidence>
<dbReference type="PANTHER" id="PTHR43102">
    <property type="entry name" value="SLR1143 PROTEIN"/>
    <property type="match status" value="1"/>
</dbReference>
<dbReference type="SMART" id="SM00064">
    <property type="entry name" value="FYVE"/>
    <property type="match status" value="1"/>
</dbReference>
<dbReference type="GO" id="GO:0008270">
    <property type="term" value="F:zinc ion binding"/>
    <property type="evidence" value="ECO:0007669"/>
    <property type="project" value="UniProtKB-KW"/>
</dbReference>
<dbReference type="InterPro" id="IPR013083">
    <property type="entry name" value="Znf_RING/FYVE/PHD"/>
</dbReference>
<keyword evidence="1" id="KW-0479">Metal-binding</keyword>
<evidence type="ECO:0000313" key="9">
    <source>
        <dbReference type="Proteomes" id="UP000332933"/>
    </source>
</evidence>
<organism evidence="8 9">
    <name type="scientific">Aphanomyces stellatus</name>
    <dbReference type="NCBI Taxonomy" id="120398"/>
    <lineage>
        <taxon>Eukaryota</taxon>
        <taxon>Sar</taxon>
        <taxon>Stramenopiles</taxon>
        <taxon>Oomycota</taxon>
        <taxon>Saprolegniomycetes</taxon>
        <taxon>Saprolegniales</taxon>
        <taxon>Verrucalvaceae</taxon>
        <taxon>Aphanomyces</taxon>
    </lineage>
</organism>
<dbReference type="InterPro" id="IPR011011">
    <property type="entry name" value="Znf_FYVE_PHD"/>
</dbReference>
<sequence>MKATTMDRTAFARRRQQLAMEPMRKDAFVRSRQQTRAAAETLVLDRATTFSFVRETDGIEIYENASARRVKAMMHVDGGGGIAPFVDAFASQAGSSHTFRLAMFRYFRAAFSDGMHLHSHSTTGHHDLSLNWMAMTHQDTTYDVIFASATTVYQRDPRAGLIAMSRGDAKAAAVGVHVWDSVALRDLPPSTHMDRLTVTASGFVVEAIDESTIVVSFVLQINEPTSLEWQRRLAQAAVASFRTGLVVLVPPRLWTQHVFCYLCFKTFGAFARRHHCRLCGHAICSKCTSYVATQSLGVVQSDDPLAAIKASLPFCVPCGRGVDAPPQEKMRPSMAHEERKHSIRSTYVSSDAFSWRDDQDIVLHNSGMPRISQSRHTSNKSSRSSRRSSQS</sequence>
<dbReference type="InterPro" id="IPR017455">
    <property type="entry name" value="Znf_FYVE-rel"/>
</dbReference>
<reference evidence="7" key="2">
    <citation type="submission" date="2019-06" db="EMBL/GenBank/DDBJ databases">
        <title>Genomics analysis of Aphanomyces spp. identifies a new class of oomycete effector associated with host adaptation.</title>
        <authorList>
            <person name="Gaulin E."/>
        </authorList>
    </citation>
    <scope>NUCLEOTIDE SEQUENCE</scope>
    <source>
        <strain evidence="7">CBS 578.67</strain>
    </source>
</reference>
<evidence type="ECO:0000256" key="3">
    <source>
        <dbReference type="ARBA" id="ARBA00022833"/>
    </source>
</evidence>
<dbReference type="PANTHER" id="PTHR43102:SF2">
    <property type="entry name" value="GAF DOMAIN-CONTAINING PROTEIN"/>
    <property type="match status" value="1"/>
</dbReference>
<keyword evidence="2 4" id="KW-0863">Zinc-finger</keyword>
<dbReference type="Proteomes" id="UP000332933">
    <property type="component" value="Unassembled WGS sequence"/>
</dbReference>
<dbReference type="EMBL" id="CAADRA010005304">
    <property type="protein sequence ID" value="VFT88314.1"/>
    <property type="molecule type" value="Genomic_DNA"/>
</dbReference>
<evidence type="ECO:0000313" key="8">
    <source>
        <dbReference type="EMBL" id="VFT88314.1"/>
    </source>
</evidence>